<evidence type="ECO:0000313" key="5">
    <source>
        <dbReference type="Proteomes" id="UP000238534"/>
    </source>
</evidence>
<dbReference type="Pfam" id="PF00196">
    <property type="entry name" value="GerE"/>
    <property type="match status" value="1"/>
</dbReference>
<feature type="domain" description="HTH luxR-type" evidence="1">
    <location>
        <begin position="98"/>
        <end position="125"/>
    </location>
</feature>
<dbReference type="InterPro" id="IPR016032">
    <property type="entry name" value="Sig_transdc_resp-reg_C-effctor"/>
</dbReference>
<dbReference type="PROSITE" id="PS00622">
    <property type="entry name" value="HTH_LUXR_1"/>
    <property type="match status" value="1"/>
</dbReference>
<gene>
    <name evidence="2" type="ORF">CQ022_05380</name>
    <name evidence="3" type="ORF">CQ033_07605</name>
</gene>
<dbReference type="AlphaFoldDB" id="A0A2S9CYV6"/>
<dbReference type="Proteomes" id="UP000238325">
    <property type="component" value="Unassembled WGS sequence"/>
</dbReference>
<dbReference type="GO" id="GO:0006355">
    <property type="term" value="P:regulation of DNA-templated transcription"/>
    <property type="evidence" value="ECO:0007669"/>
    <property type="project" value="InterPro"/>
</dbReference>
<evidence type="ECO:0000259" key="1">
    <source>
        <dbReference type="PROSITE" id="PS00622"/>
    </source>
</evidence>
<dbReference type="SMART" id="SM00421">
    <property type="entry name" value="HTH_LUXR"/>
    <property type="match status" value="1"/>
</dbReference>
<organism evidence="2 5">
    <name type="scientific">Chryseobacterium culicis</name>
    <dbReference type="NCBI Taxonomy" id="680127"/>
    <lineage>
        <taxon>Bacteria</taxon>
        <taxon>Pseudomonadati</taxon>
        <taxon>Bacteroidota</taxon>
        <taxon>Flavobacteriia</taxon>
        <taxon>Flavobacteriales</taxon>
        <taxon>Weeksellaceae</taxon>
        <taxon>Chryseobacterium group</taxon>
        <taxon>Chryseobacterium</taxon>
    </lineage>
</organism>
<evidence type="ECO:0000313" key="4">
    <source>
        <dbReference type="Proteomes" id="UP000238325"/>
    </source>
</evidence>
<dbReference type="EMBL" id="PCPH01000002">
    <property type="protein sequence ID" value="PRB90587.1"/>
    <property type="molecule type" value="Genomic_DNA"/>
</dbReference>
<dbReference type="Proteomes" id="UP000238534">
    <property type="component" value="Unassembled WGS sequence"/>
</dbReference>
<keyword evidence="4" id="KW-1185">Reference proteome</keyword>
<dbReference type="InterPro" id="IPR036388">
    <property type="entry name" value="WH-like_DNA-bd_sf"/>
</dbReference>
<comment type="caution">
    <text evidence="2">The sequence shown here is derived from an EMBL/GenBank/DDBJ whole genome shotgun (WGS) entry which is preliminary data.</text>
</comment>
<name>A0A2S9CYV6_CHRCI</name>
<dbReference type="EMBL" id="PCPP01000001">
    <property type="protein sequence ID" value="PRB85689.1"/>
    <property type="molecule type" value="Genomic_DNA"/>
</dbReference>
<reference evidence="4 5" key="1">
    <citation type="submission" date="2017-09" db="EMBL/GenBank/DDBJ databases">
        <title>Genomic, metabolic, and phenotypic characteristics of bacterial isolates from the natural microbiome of the model nematode Caenorhabditis elegans.</title>
        <authorList>
            <person name="Zimmermann J."/>
            <person name="Obeng N."/>
            <person name="Yang W."/>
            <person name="Obeng O."/>
            <person name="Kissoyan K."/>
            <person name="Pees B."/>
            <person name="Dirksen P."/>
            <person name="Hoppner M."/>
            <person name="Franke A."/>
            <person name="Rosenstiel P."/>
            <person name="Leippe M."/>
            <person name="Dierking K."/>
            <person name="Kaleta C."/>
            <person name="Schulenburg H."/>
        </authorList>
    </citation>
    <scope>NUCLEOTIDE SEQUENCE [LARGE SCALE GENOMIC DNA]</scope>
    <source>
        <strain evidence="2 5">MYb25</strain>
        <strain evidence="3 4">MYb44</strain>
    </source>
</reference>
<dbReference type="OrthoDB" id="1017207at2"/>
<sequence>MFFIYNIVVLCLIVVLLFAYIRCQKKKDIIRQKEFEANALKEKLNNSYDCIIELVKKNDPNFLNKFQEAYPNFIKKLLAINSNLSKSDLIFCAMIWLGLSSKEIAQYTFVEHRSVQNKKHRLRKKLNISSDVDLYLFFKNLSEH</sequence>
<dbReference type="SUPFAM" id="SSF46894">
    <property type="entry name" value="C-terminal effector domain of the bipartite response regulators"/>
    <property type="match status" value="1"/>
</dbReference>
<protein>
    <recommendedName>
        <fullName evidence="1">HTH luxR-type domain-containing protein</fullName>
    </recommendedName>
</protein>
<proteinExistence type="predicted"/>
<accession>A0A2S9CYV6</accession>
<dbReference type="RefSeq" id="WP_105682002.1">
    <property type="nucleotide sequence ID" value="NZ_JBBGZD010000001.1"/>
</dbReference>
<evidence type="ECO:0000313" key="3">
    <source>
        <dbReference type="EMBL" id="PRB90587.1"/>
    </source>
</evidence>
<dbReference type="Gene3D" id="1.10.10.10">
    <property type="entry name" value="Winged helix-like DNA-binding domain superfamily/Winged helix DNA-binding domain"/>
    <property type="match status" value="1"/>
</dbReference>
<dbReference type="InterPro" id="IPR000792">
    <property type="entry name" value="Tscrpt_reg_LuxR_C"/>
</dbReference>
<dbReference type="GO" id="GO:0003677">
    <property type="term" value="F:DNA binding"/>
    <property type="evidence" value="ECO:0007669"/>
    <property type="project" value="InterPro"/>
</dbReference>
<evidence type="ECO:0000313" key="2">
    <source>
        <dbReference type="EMBL" id="PRB85689.1"/>
    </source>
</evidence>